<gene>
    <name evidence="7" type="primary">cofC</name>
    <name evidence="5" type="synonym">fbiD</name>
    <name evidence="7" type="ORF">ACFPBZ_04465</name>
</gene>
<dbReference type="Gene3D" id="3.90.550.10">
    <property type="entry name" value="Spore Coat Polysaccharide Biosynthesis Protein SpsA, Chain A"/>
    <property type="match status" value="1"/>
</dbReference>
<comment type="caution">
    <text evidence="7">The sequence shown here is derived from an EMBL/GenBank/DDBJ whole genome shotgun (WGS) entry which is preliminary data.</text>
</comment>
<comment type="pathway">
    <text evidence="5">Cofactor biosynthesis; coenzyme F420 biosynthesis.</text>
</comment>
<dbReference type="Proteomes" id="UP001595947">
    <property type="component" value="Unassembled WGS sequence"/>
</dbReference>
<dbReference type="InterPro" id="IPR002835">
    <property type="entry name" value="CofC"/>
</dbReference>
<dbReference type="NCBIfam" id="TIGR03552">
    <property type="entry name" value="F420_cofC"/>
    <property type="match status" value="1"/>
</dbReference>
<sequence>MAGGPTVRVSDLVVPVKELRLAKTRLAPASAAAADPDDPAVLHARLALALAADTLAAVLASGVARVAVVTPDPRVAGLAPDGTTARPLPVADPGRGLNAAIRAGIDALAGDAPVAALLADLPALRPAALDDALRAAGRALRDAPAAFVADHTGTGTALLVLRRDFTPRFGPGSAAAHRAAGAVALDGDWPGLRHDVDTPADLAEVRALGVGPATLAWPAVPAVAAGSR</sequence>
<feature type="binding site" evidence="5">
    <location>
        <position position="156"/>
    </location>
    <ligand>
        <name>phosphoenolpyruvate</name>
        <dbReference type="ChEBI" id="CHEBI:58702"/>
    </ligand>
</feature>
<dbReference type="PANTHER" id="PTHR40392:SF1">
    <property type="entry name" value="2-PHOSPHO-L-LACTATE GUANYLYLTRANSFERASE"/>
    <property type="match status" value="1"/>
</dbReference>
<evidence type="ECO:0000256" key="3">
    <source>
        <dbReference type="ARBA" id="ARBA00022741"/>
    </source>
</evidence>
<comment type="similarity">
    <text evidence="5">Belongs to the CofC family.</text>
</comment>
<comment type="catalytic activity">
    <reaction evidence="5">
        <text>phosphoenolpyruvate + GTP + H(+) = enolpyruvoyl-2-diphospho-5'-guanosine + diphosphate</text>
        <dbReference type="Rhea" id="RHEA:30519"/>
        <dbReference type="ChEBI" id="CHEBI:15378"/>
        <dbReference type="ChEBI" id="CHEBI:33019"/>
        <dbReference type="ChEBI" id="CHEBI:37565"/>
        <dbReference type="ChEBI" id="CHEBI:58702"/>
        <dbReference type="ChEBI" id="CHEBI:143701"/>
        <dbReference type="EC" id="2.7.7.105"/>
    </reaction>
</comment>
<keyword evidence="1 5" id="KW-0808">Transferase</keyword>
<dbReference type="EMBL" id="JBHSIV010000003">
    <property type="protein sequence ID" value="MFC5061448.1"/>
    <property type="molecule type" value="Genomic_DNA"/>
</dbReference>
<dbReference type="GO" id="GO:0043814">
    <property type="term" value="F:phospholactate guanylyltransferase activity"/>
    <property type="evidence" value="ECO:0007669"/>
    <property type="project" value="UniProtKB-EC"/>
</dbReference>
<dbReference type="InterPro" id="IPR029044">
    <property type="entry name" value="Nucleotide-diphossugar_trans"/>
</dbReference>
<keyword evidence="8" id="KW-1185">Reference proteome</keyword>
<keyword evidence="3 5" id="KW-0547">Nucleotide-binding</keyword>
<evidence type="ECO:0000256" key="4">
    <source>
        <dbReference type="ARBA" id="ARBA00023134"/>
    </source>
</evidence>
<feature type="binding site" evidence="5">
    <location>
        <position position="170"/>
    </location>
    <ligand>
        <name>phosphoenolpyruvate</name>
        <dbReference type="ChEBI" id="CHEBI:58702"/>
    </ligand>
</feature>
<evidence type="ECO:0000259" key="6">
    <source>
        <dbReference type="Pfam" id="PF12804"/>
    </source>
</evidence>
<dbReference type="EC" id="2.7.7.105" evidence="5"/>
<protein>
    <recommendedName>
        <fullName evidence="5">Phosphoenolpyruvate guanylyltransferase</fullName>
        <shortName evidence="5">PEP guanylyltransferase</shortName>
        <ecNumber evidence="5">2.7.7.105</ecNumber>
    </recommendedName>
</protein>
<reference evidence="8" key="1">
    <citation type="journal article" date="2019" name="Int. J. Syst. Evol. Microbiol.">
        <title>The Global Catalogue of Microorganisms (GCM) 10K type strain sequencing project: providing services to taxonomists for standard genome sequencing and annotation.</title>
        <authorList>
            <consortium name="The Broad Institute Genomics Platform"/>
            <consortium name="The Broad Institute Genome Sequencing Center for Infectious Disease"/>
            <person name="Wu L."/>
            <person name="Ma J."/>
        </authorList>
    </citation>
    <scope>NUCLEOTIDE SEQUENCE [LARGE SCALE GENOMIC DNA]</scope>
    <source>
        <strain evidence="8">CGMCC 4.7093</strain>
    </source>
</reference>
<comment type="function">
    <text evidence="5">Guanylyltransferase that catalyzes the activation of phosphoenolpyruvate (PEP) as enolpyruvoyl-2-diphospho-5'-guanosine, via the condensation of PEP with GTP. It is involved in the biosynthesis of coenzyme F420, a hydride carrier cofactor.</text>
</comment>
<evidence type="ECO:0000313" key="7">
    <source>
        <dbReference type="EMBL" id="MFC5061448.1"/>
    </source>
</evidence>
<evidence type="ECO:0000256" key="1">
    <source>
        <dbReference type="ARBA" id="ARBA00022679"/>
    </source>
</evidence>
<evidence type="ECO:0000256" key="2">
    <source>
        <dbReference type="ARBA" id="ARBA00022695"/>
    </source>
</evidence>
<feature type="domain" description="MobA-like NTP transferase" evidence="6">
    <location>
        <begin position="50"/>
        <end position="168"/>
    </location>
</feature>
<feature type="binding site" evidence="5">
    <location>
        <position position="173"/>
    </location>
    <ligand>
        <name>phosphoenolpyruvate</name>
        <dbReference type="ChEBI" id="CHEBI:58702"/>
    </ligand>
</feature>
<keyword evidence="2 5" id="KW-0548">Nucleotidyltransferase</keyword>
<dbReference type="RefSeq" id="WP_378034794.1">
    <property type="nucleotide sequence ID" value="NZ_JBHSIV010000003.1"/>
</dbReference>
<proteinExistence type="inferred from homology"/>
<organism evidence="7 8">
    <name type="scientific">Actinomycetospora atypica</name>
    <dbReference type="NCBI Taxonomy" id="1290095"/>
    <lineage>
        <taxon>Bacteria</taxon>
        <taxon>Bacillati</taxon>
        <taxon>Actinomycetota</taxon>
        <taxon>Actinomycetes</taxon>
        <taxon>Pseudonocardiales</taxon>
        <taxon>Pseudonocardiaceae</taxon>
        <taxon>Actinomycetospora</taxon>
    </lineage>
</organism>
<keyword evidence="4 5" id="KW-0342">GTP-binding</keyword>
<dbReference type="Pfam" id="PF12804">
    <property type="entry name" value="NTP_transf_3"/>
    <property type="match status" value="1"/>
</dbReference>
<dbReference type="SUPFAM" id="SSF53448">
    <property type="entry name" value="Nucleotide-diphospho-sugar transferases"/>
    <property type="match status" value="1"/>
</dbReference>
<evidence type="ECO:0000256" key="5">
    <source>
        <dbReference type="HAMAP-Rule" id="MF_02114"/>
    </source>
</evidence>
<dbReference type="InterPro" id="IPR025877">
    <property type="entry name" value="MobA-like_NTP_Trfase"/>
</dbReference>
<dbReference type="HAMAP" id="MF_02114">
    <property type="entry name" value="CofC"/>
    <property type="match status" value="1"/>
</dbReference>
<evidence type="ECO:0000313" key="8">
    <source>
        <dbReference type="Proteomes" id="UP001595947"/>
    </source>
</evidence>
<dbReference type="PANTHER" id="PTHR40392">
    <property type="entry name" value="2-PHOSPHO-L-LACTATE GUANYLYLTRANSFERASE"/>
    <property type="match status" value="1"/>
</dbReference>
<name>A0ABV9YF82_9PSEU</name>
<accession>A0ABV9YF82</accession>